<dbReference type="AlphaFoldDB" id="A0A8J2PL74"/>
<dbReference type="EMBL" id="CAJVCH010570435">
    <property type="protein sequence ID" value="CAG7834913.1"/>
    <property type="molecule type" value="Genomic_DNA"/>
</dbReference>
<sequence>MDPNPDDKARGADEATAGTSNVTVAAGNAIVDDPELDALLDDALQDFDKPLPETKRPPPGGSSLESNQDMNQIWSEEFIKEATVQFEKKMREYAQKGSTAGQPGGDGPDSLQQFVEAATKAAVGEANPGFAACINDAMKNLSSTPAMEDPMGMGGFNEEELAKLMNSFSLGENAEDGDVDEILPFMTNMMQKLLSKELLQPVLADIVDRYPDWLADNREKLSATDFDKYNGQYDSMKKILEEYAKEKENDTEQIKQKRFDSISELMLKVQYAGPPPKELVGDMEGATNAGLFPNPADLGSGECSVM</sequence>
<accession>A0A8J2PL74</accession>
<keyword evidence="3" id="KW-1185">Reference proteome</keyword>
<evidence type="ECO:0008006" key="4">
    <source>
        <dbReference type="Google" id="ProtNLM"/>
    </source>
</evidence>
<feature type="compositionally biased region" description="Basic and acidic residues" evidence="1">
    <location>
        <begin position="46"/>
        <end position="56"/>
    </location>
</feature>
<dbReference type="InterPro" id="IPR006708">
    <property type="entry name" value="Pex19"/>
</dbReference>
<comment type="caution">
    <text evidence="2">The sequence shown here is derived from an EMBL/GenBank/DDBJ whole genome shotgun (WGS) entry which is preliminary data.</text>
</comment>
<dbReference type="Proteomes" id="UP000708208">
    <property type="component" value="Unassembled WGS sequence"/>
</dbReference>
<feature type="region of interest" description="Disordered" evidence="1">
    <location>
        <begin position="41"/>
        <end position="71"/>
    </location>
</feature>
<gene>
    <name evidence="2" type="ORF">AFUS01_LOCUS44356</name>
</gene>
<dbReference type="PANTHER" id="PTHR12774">
    <property type="entry name" value="PEROXISOMAL BIOGENESIS FACTOR 19"/>
    <property type="match status" value="1"/>
</dbReference>
<protein>
    <recommendedName>
        <fullName evidence="4">Peroxin-19</fullName>
    </recommendedName>
</protein>
<evidence type="ECO:0000313" key="2">
    <source>
        <dbReference type="EMBL" id="CAG7834913.1"/>
    </source>
</evidence>
<dbReference type="GO" id="GO:0033328">
    <property type="term" value="F:peroxisome membrane targeting sequence binding"/>
    <property type="evidence" value="ECO:0007669"/>
    <property type="project" value="TreeGrafter"/>
</dbReference>
<dbReference type="OrthoDB" id="21292at2759"/>
<dbReference type="PANTHER" id="PTHR12774:SF2">
    <property type="entry name" value="PEROXISOMAL BIOGENESIS FACTOR 19"/>
    <property type="match status" value="1"/>
</dbReference>
<name>A0A8J2PL74_9HEXA</name>
<evidence type="ECO:0000256" key="1">
    <source>
        <dbReference type="SAM" id="MobiDB-lite"/>
    </source>
</evidence>
<proteinExistence type="predicted"/>
<dbReference type="Pfam" id="PF04614">
    <property type="entry name" value="Pex19"/>
    <property type="match status" value="1"/>
</dbReference>
<feature type="region of interest" description="Disordered" evidence="1">
    <location>
        <begin position="1"/>
        <end position="29"/>
    </location>
</feature>
<evidence type="ECO:0000313" key="3">
    <source>
        <dbReference type="Proteomes" id="UP000708208"/>
    </source>
</evidence>
<feature type="compositionally biased region" description="Basic and acidic residues" evidence="1">
    <location>
        <begin position="1"/>
        <end position="13"/>
    </location>
</feature>
<dbReference type="GO" id="GO:0005778">
    <property type="term" value="C:peroxisomal membrane"/>
    <property type="evidence" value="ECO:0007669"/>
    <property type="project" value="TreeGrafter"/>
</dbReference>
<reference evidence="2" key="1">
    <citation type="submission" date="2021-06" db="EMBL/GenBank/DDBJ databases">
        <authorList>
            <person name="Hodson N. C."/>
            <person name="Mongue J. A."/>
            <person name="Jaron S. K."/>
        </authorList>
    </citation>
    <scope>NUCLEOTIDE SEQUENCE</scope>
</reference>
<organism evidence="2 3">
    <name type="scientific">Allacma fusca</name>
    <dbReference type="NCBI Taxonomy" id="39272"/>
    <lineage>
        <taxon>Eukaryota</taxon>
        <taxon>Metazoa</taxon>
        <taxon>Ecdysozoa</taxon>
        <taxon>Arthropoda</taxon>
        <taxon>Hexapoda</taxon>
        <taxon>Collembola</taxon>
        <taxon>Symphypleona</taxon>
        <taxon>Sminthuridae</taxon>
        <taxon>Allacma</taxon>
    </lineage>
</organism>
<dbReference type="GO" id="GO:0045046">
    <property type="term" value="P:protein import into peroxisome membrane"/>
    <property type="evidence" value="ECO:0007669"/>
    <property type="project" value="TreeGrafter"/>
</dbReference>